<dbReference type="Pfam" id="PF12092">
    <property type="entry name" value="DUF3568"/>
    <property type="match status" value="1"/>
</dbReference>
<dbReference type="OrthoDB" id="5604559at2"/>
<accession>A0A2Z4XW81</accession>
<dbReference type="Proteomes" id="UP000681131">
    <property type="component" value="Chromosome"/>
</dbReference>
<organism evidence="1 3">
    <name type="scientific">Francisella adeliensis</name>
    <dbReference type="NCBI Taxonomy" id="2007306"/>
    <lineage>
        <taxon>Bacteria</taxon>
        <taxon>Pseudomonadati</taxon>
        <taxon>Pseudomonadota</taxon>
        <taxon>Gammaproteobacteria</taxon>
        <taxon>Thiotrichales</taxon>
        <taxon>Francisellaceae</taxon>
        <taxon>Francisella</taxon>
    </lineage>
</organism>
<evidence type="ECO:0000313" key="3">
    <source>
        <dbReference type="Proteomes" id="UP000251120"/>
    </source>
</evidence>
<name>A0A2Z4XW81_9GAMM</name>
<dbReference type="EMBL" id="CP021781">
    <property type="protein sequence ID" value="AXA33097.1"/>
    <property type="molecule type" value="Genomic_DNA"/>
</dbReference>
<dbReference type="InterPro" id="IPR021952">
    <property type="entry name" value="Flpp3-like"/>
</dbReference>
<dbReference type="AlphaFoldDB" id="A0A2Z4XW81"/>
<protein>
    <submittedName>
        <fullName evidence="2">DUF3568 family protein</fullName>
    </submittedName>
</protein>
<reference evidence="1 3" key="1">
    <citation type="submission" date="2017-06" db="EMBL/GenBank/DDBJ databases">
        <title>Complete genome of Francisella adeliensis.</title>
        <authorList>
            <person name="Vallesi A."/>
            <person name="Sjodin A."/>
        </authorList>
    </citation>
    <scope>NUCLEOTIDE SEQUENCE [LARGE SCALE GENOMIC DNA]</scope>
    <source>
        <strain evidence="1 3">FDC440</strain>
    </source>
</reference>
<evidence type="ECO:0000313" key="4">
    <source>
        <dbReference type="Proteomes" id="UP000681131"/>
    </source>
</evidence>
<sequence length="161" mass="17162">MIILQSLRSIDKMKKKLLLTTAGLLSATLALNSCTTAAVATTGLVLAGTALAIGAYKWMQNPDAYNAYEKSADTVYTAAQDVLKESKYTITSQSTDEKKSEVKATSPSGSAITIVVKKDNADQSEIFIKDDSKATATIILNKINSALDAEQASYDKNSEAK</sequence>
<dbReference type="KEGG" id="fad:CDH04_01100"/>
<reference evidence="2 4" key="2">
    <citation type="submission" date="2019-08" db="EMBL/GenBank/DDBJ databases">
        <title>Complete genome sequences of Francisella adeliensis (FSC1325 and FSC1326).</title>
        <authorList>
            <person name="Ohrman C."/>
            <person name="Uneklint I."/>
            <person name="Vallesi A."/>
            <person name="Karlsson L."/>
            <person name="Sjodin A."/>
        </authorList>
    </citation>
    <scope>NUCLEOTIDE SEQUENCE [LARGE SCALE GENOMIC DNA]</scope>
    <source>
        <strain evidence="2 4">FSC1325</strain>
    </source>
</reference>
<evidence type="ECO:0000313" key="1">
    <source>
        <dbReference type="EMBL" id="AXA33097.1"/>
    </source>
</evidence>
<dbReference type="Proteomes" id="UP000251120">
    <property type="component" value="Chromosome"/>
</dbReference>
<keyword evidence="4" id="KW-1185">Reference proteome</keyword>
<gene>
    <name evidence="1" type="ORF">CDH04_01100</name>
    <name evidence="2" type="ORF">FZC43_01100</name>
</gene>
<dbReference type="EMBL" id="CP043424">
    <property type="protein sequence ID" value="QIW11327.1"/>
    <property type="molecule type" value="Genomic_DNA"/>
</dbReference>
<proteinExistence type="predicted"/>
<evidence type="ECO:0000313" key="2">
    <source>
        <dbReference type="EMBL" id="QIW11327.1"/>
    </source>
</evidence>